<evidence type="ECO:0000313" key="1">
    <source>
        <dbReference type="EMBL" id="GBO25617.1"/>
    </source>
</evidence>
<dbReference type="Gene3D" id="3.60.10.10">
    <property type="entry name" value="Endonuclease/exonuclease/phosphatase"/>
    <property type="match status" value="1"/>
</dbReference>
<dbReference type="InterPro" id="IPR036691">
    <property type="entry name" value="Endo/exonu/phosph_ase_sf"/>
</dbReference>
<dbReference type="EMBL" id="BGPR01048606">
    <property type="protein sequence ID" value="GBO25617.1"/>
    <property type="molecule type" value="Genomic_DNA"/>
</dbReference>
<dbReference type="Proteomes" id="UP000499080">
    <property type="component" value="Unassembled WGS sequence"/>
</dbReference>
<dbReference type="AlphaFoldDB" id="A0A4Y2VPF5"/>
<accession>A0A4Y2VPF5</accession>
<reference evidence="1 2" key="1">
    <citation type="journal article" date="2019" name="Sci. Rep.">
        <title>Orb-weaving spider Araneus ventricosus genome elucidates the spidroin gene catalogue.</title>
        <authorList>
            <person name="Kono N."/>
            <person name="Nakamura H."/>
            <person name="Ohtoshi R."/>
            <person name="Moran D.A.P."/>
            <person name="Shinohara A."/>
            <person name="Yoshida Y."/>
            <person name="Fujiwara M."/>
            <person name="Mori M."/>
            <person name="Tomita M."/>
            <person name="Arakawa K."/>
        </authorList>
    </citation>
    <scope>NUCLEOTIDE SEQUENCE [LARGE SCALE GENOMIC DNA]</scope>
</reference>
<gene>
    <name evidence="1" type="ORF">AVEN_206052_1</name>
</gene>
<sequence>MTLFYQNVRGLRTKTVEFYSSAASVEHDVICVTESWLCEDIDSWHLYDEQYLVYRKDRGSSSNSSRGGGGVLVAIKKSLLPVNWTFLA</sequence>
<organism evidence="1 2">
    <name type="scientific">Araneus ventricosus</name>
    <name type="common">Orbweaver spider</name>
    <name type="synonym">Epeira ventricosa</name>
    <dbReference type="NCBI Taxonomy" id="182803"/>
    <lineage>
        <taxon>Eukaryota</taxon>
        <taxon>Metazoa</taxon>
        <taxon>Ecdysozoa</taxon>
        <taxon>Arthropoda</taxon>
        <taxon>Chelicerata</taxon>
        <taxon>Arachnida</taxon>
        <taxon>Araneae</taxon>
        <taxon>Araneomorphae</taxon>
        <taxon>Entelegynae</taxon>
        <taxon>Araneoidea</taxon>
        <taxon>Araneidae</taxon>
        <taxon>Araneus</taxon>
    </lineage>
</organism>
<proteinExistence type="predicted"/>
<name>A0A4Y2VPF5_ARAVE</name>
<protein>
    <recommendedName>
        <fullName evidence="3">Endonuclease/exonuclease/phosphatase domain-containing protein</fullName>
    </recommendedName>
</protein>
<evidence type="ECO:0000313" key="2">
    <source>
        <dbReference type="Proteomes" id="UP000499080"/>
    </source>
</evidence>
<comment type="caution">
    <text evidence="1">The sequence shown here is derived from an EMBL/GenBank/DDBJ whole genome shotgun (WGS) entry which is preliminary data.</text>
</comment>
<dbReference type="SUPFAM" id="SSF56219">
    <property type="entry name" value="DNase I-like"/>
    <property type="match status" value="1"/>
</dbReference>
<evidence type="ECO:0008006" key="3">
    <source>
        <dbReference type="Google" id="ProtNLM"/>
    </source>
</evidence>
<dbReference type="OrthoDB" id="6780760at2759"/>
<keyword evidence="2" id="KW-1185">Reference proteome</keyword>